<reference evidence="3 4" key="1">
    <citation type="submission" date="2021-07" db="EMBL/GenBank/DDBJ databases">
        <title>The draft genome sequence of Sphingomicrobium sp. B8.</title>
        <authorList>
            <person name="Mu L."/>
        </authorList>
    </citation>
    <scope>NUCLEOTIDE SEQUENCE [LARGE SCALE GENOMIC DNA]</scope>
    <source>
        <strain evidence="3 4">B8</strain>
    </source>
</reference>
<feature type="domain" description="Phage shock protein PspC N-terminal" evidence="2">
    <location>
        <begin position="12"/>
        <end position="61"/>
    </location>
</feature>
<keyword evidence="1" id="KW-0472">Membrane</keyword>
<sequence>MAKKRYKYSLAPSERKIAGVAATAGQMTGVDPVFFRIGWIASIFLISPSFAFFSYLAMGILFTVMKWKAGQANEDRGEGLSEFEKIGKLLEGRRKKGSTHDMLNTLDKSDRRMMAIDQHLHSADSDELAREIEKLREKKS</sequence>
<evidence type="ECO:0000256" key="1">
    <source>
        <dbReference type="SAM" id="Phobius"/>
    </source>
</evidence>
<accession>A0ABS6V7U6</accession>
<dbReference type="InterPro" id="IPR007168">
    <property type="entry name" value="Phageshock_PspC_N"/>
</dbReference>
<keyword evidence="1" id="KW-1133">Transmembrane helix</keyword>
<dbReference type="Pfam" id="PF04024">
    <property type="entry name" value="PspC"/>
    <property type="match status" value="1"/>
</dbReference>
<protein>
    <submittedName>
        <fullName evidence="3">PspC domain-containing protein</fullName>
    </submittedName>
</protein>
<proteinExistence type="predicted"/>
<dbReference type="Proteomes" id="UP000698028">
    <property type="component" value="Unassembled WGS sequence"/>
</dbReference>
<keyword evidence="1" id="KW-0812">Transmembrane</keyword>
<evidence type="ECO:0000259" key="2">
    <source>
        <dbReference type="Pfam" id="PF04024"/>
    </source>
</evidence>
<name>A0ABS6V7U6_9SPHN</name>
<organism evidence="3 4">
    <name type="scientific">Sphingomicrobium clamense</name>
    <dbReference type="NCBI Taxonomy" id="2851013"/>
    <lineage>
        <taxon>Bacteria</taxon>
        <taxon>Pseudomonadati</taxon>
        <taxon>Pseudomonadota</taxon>
        <taxon>Alphaproteobacteria</taxon>
        <taxon>Sphingomonadales</taxon>
        <taxon>Sphingomonadaceae</taxon>
        <taxon>Sphingomicrobium</taxon>
    </lineage>
</organism>
<evidence type="ECO:0000313" key="4">
    <source>
        <dbReference type="Proteomes" id="UP000698028"/>
    </source>
</evidence>
<feature type="transmembrane region" description="Helical" evidence="1">
    <location>
        <begin position="37"/>
        <end position="62"/>
    </location>
</feature>
<keyword evidence="4" id="KW-1185">Reference proteome</keyword>
<dbReference type="RefSeq" id="WP_218633541.1">
    <property type="nucleotide sequence ID" value="NZ_JAHVAH010000001.1"/>
</dbReference>
<dbReference type="EMBL" id="JAHVAH010000001">
    <property type="protein sequence ID" value="MBW0145650.1"/>
    <property type="molecule type" value="Genomic_DNA"/>
</dbReference>
<comment type="caution">
    <text evidence="3">The sequence shown here is derived from an EMBL/GenBank/DDBJ whole genome shotgun (WGS) entry which is preliminary data.</text>
</comment>
<gene>
    <name evidence="3" type="ORF">KTQ36_10145</name>
</gene>
<evidence type="ECO:0000313" key="3">
    <source>
        <dbReference type="EMBL" id="MBW0145650.1"/>
    </source>
</evidence>